<gene>
    <name evidence="10" type="ORF">GPU96_07g13780</name>
    <name evidence="11" type="ORF">PFJ87_07g01700</name>
</gene>
<comment type="similarity">
    <text evidence="1">Belongs to the eukaryotic ribosomal protein eL37 family.</text>
</comment>
<evidence type="ECO:0000256" key="7">
    <source>
        <dbReference type="ARBA" id="ARBA00022980"/>
    </source>
</evidence>
<feature type="region of interest" description="Disordered" evidence="9">
    <location>
        <begin position="23"/>
        <end position="59"/>
    </location>
</feature>
<keyword evidence="6" id="KW-0694">RNA-binding</keyword>
<evidence type="ECO:0000256" key="5">
    <source>
        <dbReference type="ARBA" id="ARBA00022833"/>
    </source>
</evidence>
<protein>
    <submittedName>
        <fullName evidence="10">Ribosomal protein L37</fullName>
    </submittedName>
</protein>
<dbReference type="PANTHER" id="PTHR10768:SF0">
    <property type="entry name" value="RIBOSOMAL PROTEIN L37"/>
    <property type="match status" value="1"/>
</dbReference>
<keyword evidence="13" id="KW-1185">Reference proteome</keyword>
<keyword evidence="4" id="KW-0863">Zinc-finger</keyword>
<dbReference type="OrthoDB" id="10259236at2759"/>
<dbReference type="GO" id="GO:0019843">
    <property type="term" value="F:rRNA binding"/>
    <property type="evidence" value="ECO:0007669"/>
    <property type="project" value="UniProtKB-KW"/>
</dbReference>
<dbReference type="AlphaFoldDB" id="A0A9Q9C6T4"/>
<proteinExistence type="inferred from homology"/>
<reference evidence="11 13" key="2">
    <citation type="submission" date="2023-02" db="EMBL/GenBank/DDBJ databases">
        <title>Encephalitozoon hellem ATCC 50451 complete genome.</title>
        <authorList>
            <person name="Mascarenhas dos Santos A.C."/>
            <person name="Julian A.T."/>
            <person name="Pombert J.-F."/>
        </authorList>
    </citation>
    <scope>NUCLEOTIDE SEQUENCE [LARGE SCALE GENOMIC DNA]</scope>
    <source>
        <strain evidence="11 13">ATCC 50451</strain>
    </source>
</reference>
<keyword evidence="7 10" id="KW-0689">Ribosomal protein</keyword>
<reference evidence="10" key="1">
    <citation type="submission" date="2022-10" db="EMBL/GenBank/DDBJ databases">
        <title>Encephalitozoon hellem ATCC 50604 Complete Genome.</title>
        <authorList>
            <person name="Mascarenhas dos Santos A.C."/>
            <person name="Julian A.T."/>
            <person name="Pombert J.-F."/>
        </authorList>
    </citation>
    <scope>NUCLEOTIDE SEQUENCE</scope>
    <source>
        <strain evidence="10">ATCC 50604</strain>
    </source>
</reference>
<organism evidence="10 12">
    <name type="scientific">Encephalitozoon hellem</name>
    <name type="common">Microsporidian parasite</name>
    <dbReference type="NCBI Taxonomy" id="27973"/>
    <lineage>
        <taxon>Eukaryota</taxon>
        <taxon>Fungi</taxon>
        <taxon>Fungi incertae sedis</taxon>
        <taxon>Microsporidia</taxon>
        <taxon>Unikaryonidae</taxon>
        <taxon>Encephalitozoon</taxon>
    </lineage>
</organism>
<keyword evidence="8" id="KW-0687">Ribonucleoprotein</keyword>
<keyword evidence="5" id="KW-0862">Zinc</keyword>
<evidence type="ECO:0000313" key="11">
    <source>
        <dbReference type="EMBL" id="WEL39092.1"/>
    </source>
</evidence>
<evidence type="ECO:0000256" key="3">
    <source>
        <dbReference type="ARBA" id="ARBA00022730"/>
    </source>
</evidence>
<evidence type="ECO:0000256" key="1">
    <source>
        <dbReference type="ARBA" id="ARBA00009805"/>
    </source>
</evidence>
<keyword evidence="3" id="KW-0699">rRNA-binding</keyword>
<evidence type="ECO:0000256" key="6">
    <source>
        <dbReference type="ARBA" id="ARBA00022884"/>
    </source>
</evidence>
<dbReference type="Proteomes" id="UP001059546">
    <property type="component" value="Chromosome VII"/>
</dbReference>
<keyword evidence="2" id="KW-0479">Metal-binding</keyword>
<dbReference type="Gene3D" id="2.20.25.30">
    <property type="match status" value="1"/>
</dbReference>
<sequence length="90" mass="10443">MSKGTASFGKRNKRNTEMCRRCGRQSYHKQKNSCSSCGYPNPKMRNPASIKARRRRTIGTGRMRYMKRELRAARNGHQGNPILRALWTNN</sequence>
<dbReference type="EMBL" id="CP119068">
    <property type="protein sequence ID" value="WEL39092.1"/>
    <property type="molecule type" value="Genomic_DNA"/>
</dbReference>
<accession>A0A9Q9C6T4</accession>
<dbReference type="InterPro" id="IPR011332">
    <property type="entry name" value="Ribosomal_zn-bd"/>
</dbReference>
<evidence type="ECO:0000313" key="10">
    <source>
        <dbReference type="EMBL" id="UTX43617.1"/>
    </source>
</evidence>
<dbReference type="GO" id="GO:0003735">
    <property type="term" value="F:structural constituent of ribosome"/>
    <property type="evidence" value="ECO:0007669"/>
    <property type="project" value="InterPro"/>
</dbReference>
<dbReference type="GO" id="GO:0008270">
    <property type="term" value="F:zinc ion binding"/>
    <property type="evidence" value="ECO:0007669"/>
    <property type="project" value="UniProtKB-KW"/>
</dbReference>
<dbReference type="GO" id="GO:0022625">
    <property type="term" value="C:cytosolic large ribosomal subunit"/>
    <property type="evidence" value="ECO:0007669"/>
    <property type="project" value="TreeGrafter"/>
</dbReference>
<name>A0A9Q9C6T4_ENCHE</name>
<evidence type="ECO:0000256" key="8">
    <source>
        <dbReference type="ARBA" id="ARBA00023274"/>
    </source>
</evidence>
<dbReference type="Pfam" id="PF01907">
    <property type="entry name" value="Ribosomal_L37e"/>
    <property type="match status" value="1"/>
</dbReference>
<evidence type="ECO:0000313" key="13">
    <source>
        <dbReference type="Proteomes" id="UP001217963"/>
    </source>
</evidence>
<dbReference type="SUPFAM" id="SSF57829">
    <property type="entry name" value="Zn-binding ribosomal proteins"/>
    <property type="match status" value="1"/>
</dbReference>
<dbReference type="Proteomes" id="UP001217963">
    <property type="component" value="Chromosome VII"/>
</dbReference>
<evidence type="ECO:0000256" key="9">
    <source>
        <dbReference type="SAM" id="MobiDB-lite"/>
    </source>
</evidence>
<dbReference type="EMBL" id="CP075153">
    <property type="protein sequence ID" value="UTX43617.1"/>
    <property type="molecule type" value="Genomic_DNA"/>
</dbReference>
<evidence type="ECO:0000256" key="4">
    <source>
        <dbReference type="ARBA" id="ARBA00022771"/>
    </source>
</evidence>
<dbReference type="InterPro" id="IPR011331">
    <property type="entry name" value="Ribosomal_eL37/eL43"/>
</dbReference>
<dbReference type="PANTHER" id="PTHR10768">
    <property type="entry name" value="60S RIBOSOMAL PROTEIN L37"/>
    <property type="match status" value="1"/>
</dbReference>
<evidence type="ECO:0000256" key="2">
    <source>
        <dbReference type="ARBA" id="ARBA00022723"/>
    </source>
</evidence>
<evidence type="ECO:0000313" key="12">
    <source>
        <dbReference type="Proteomes" id="UP001059546"/>
    </source>
</evidence>
<dbReference type="GO" id="GO:0006412">
    <property type="term" value="P:translation"/>
    <property type="evidence" value="ECO:0007669"/>
    <property type="project" value="InterPro"/>
</dbReference>
<dbReference type="InterPro" id="IPR001569">
    <property type="entry name" value="Ribosomal_eL37"/>
</dbReference>